<proteinExistence type="evidence at transcript level"/>
<dbReference type="PANTHER" id="PTHR44085">
    <property type="entry name" value="SEPIAPTERIN REDUCTASE"/>
    <property type="match status" value="1"/>
</dbReference>
<gene>
    <name evidence="5" type="primary">SPRE</name>
</gene>
<evidence type="ECO:0000256" key="4">
    <source>
        <dbReference type="ARBA" id="ARBA00023002"/>
    </source>
</evidence>
<dbReference type="GO" id="GO:0006729">
    <property type="term" value="P:tetrahydrobiopterin biosynthetic process"/>
    <property type="evidence" value="ECO:0007669"/>
    <property type="project" value="TreeGrafter"/>
</dbReference>
<dbReference type="Pfam" id="PF00106">
    <property type="entry name" value="adh_short"/>
    <property type="match status" value="1"/>
</dbReference>
<keyword evidence="4" id="KW-0560">Oxidoreductase</keyword>
<reference evidence="5" key="1">
    <citation type="submission" date="2009-03" db="EMBL/GenBank/DDBJ databases">
        <title>Caligus rogercresseyi ESTs and full-length cDNAs.</title>
        <authorList>
            <person name="Yasuike M."/>
            <person name="von Schalburg K."/>
            <person name="Cooper G."/>
            <person name="Leong J."/>
            <person name="Jones S.R.M."/>
            <person name="Koop B.F."/>
        </authorList>
    </citation>
    <scope>NUCLEOTIDE SEQUENCE</scope>
    <source>
        <tissue evidence="5">Whole tissue</tissue>
    </source>
</reference>
<evidence type="ECO:0000313" key="5">
    <source>
        <dbReference type="EMBL" id="ACO11588.1"/>
    </source>
</evidence>
<dbReference type="InterPro" id="IPR051721">
    <property type="entry name" value="Biopterin_syn/organic_redct"/>
</dbReference>
<evidence type="ECO:0000256" key="2">
    <source>
        <dbReference type="ARBA" id="ARBA00022490"/>
    </source>
</evidence>
<keyword evidence="3" id="KW-0521">NADP</keyword>
<name>C1BRD5_CALRO</name>
<dbReference type="AlphaFoldDB" id="C1BRD5"/>
<dbReference type="PANTHER" id="PTHR44085:SF2">
    <property type="entry name" value="SEPIAPTERIN REDUCTASE"/>
    <property type="match status" value="1"/>
</dbReference>
<dbReference type="InterPro" id="IPR002347">
    <property type="entry name" value="SDR_fam"/>
</dbReference>
<protein>
    <submittedName>
        <fullName evidence="5">Sepiapterin reductase</fullName>
    </submittedName>
</protein>
<dbReference type="EMBL" id="BT077164">
    <property type="protein sequence ID" value="ACO11588.1"/>
    <property type="molecule type" value="mRNA"/>
</dbReference>
<dbReference type="GO" id="GO:0004757">
    <property type="term" value="F:sepiapterin reductase (NADP+) activity"/>
    <property type="evidence" value="ECO:0007669"/>
    <property type="project" value="TreeGrafter"/>
</dbReference>
<comment type="subcellular location">
    <subcellularLocation>
        <location evidence="1">Cytoplasm</location>
    </subcellularLocation>
</comment>
<dbReference type="InterPro" id="IPR036291">
    <property type="entry name" value="NAD(P)-bd_dom_sf"/>
</dbReference>
<organism evidence="5">
    <name type="scientific">Caligus rogercresseyi</name>
    <name type="common">Sea louse</name>
    <dbReference type="NCBI Taxonomy" id="217165"/>
    <lineage>
        <taxon>Eukaryota</taxon>
        <taxon>Metazoa</taxon>
        <taxon>Ecdysozoa</taxon>
        <taxon>Arthropoda</taxon>
        <taxon>Crustacea</taxon>
        <taxon>Multicrustacea</taxon>
        <taxon>Hexanauplia</taxon>
        <taxon>Copepoda</taxon>
        <taxon>Siphonostomatoida</taxon>
        <taxon>Caligidae</taxon>
        <taxon>Caligus</taxon>
    </lineage>
</organism>
<keyword evidence="2" id="KW-0963">Cytoplasm</keyword>
<dbReference type="Gene3D" id="3.40.50.720">
    <property type="entry name" value="NAD(P)-binding Rossmann-like Domain"/>
    <property type="match status" value="1"/>
</dbReference>
<accession>C1BRD5</accession>
<dbReference type="SUPFAM" id="SSF51735">
    <property type="entry name" value="NAD(P)-binding Rossmann-fold domains"/>
    <property type="match status" value="1"/>
</dbReference>
<sequence length="256" mass="28983">MKVDKKFILVTGASKGFGRSIATKWAEFCAAGSKIILTARSLEGLTETEKRINSINPDIKVIKFVTDHGKPVKSEYESLYEKEVNSPQTKYDSGFLFHNVGVVEPQGDKLKDINDLKEMEDYFRLNLFSVMILNSVFFPLKKLLSSPLTIVNVSSLASVLPIPTWGYYCSGKAARQVYFNVMAKEEEDVRVLNYSPGAMDTSAIDRLRESPKTIDFIKDFWKNGLINPDISVEKMAKIIEKNEYISGTQIDFFDEF</sequence>
<dbReference type="GO" id="GO:0005737">
    <property type="term" value="C:cytoplasm"/>
    <property type="evidence" value="ECO:0007669"/>
    <property type="project" value="UniProtKB-SubCell"/>
</dbReference>
<dbReference type="PRINTS" id="PR00081">
    <property type="entry name" value="GDHRDH"/>
</dbReference>
<evidence type="ECO:0000256" key="3">
    <source>
        <dbReference type="ARBA" id="ARBA00022857"/>
    </source>
</evidence>
<evidence type="ECO:0000256" key="1">
    <source>
        <dbReference type="ARBA" id="ARBA00004496"/>
    </source>
</evidence>